<keyword evidence="3" id="KW-1185">Reference proteome</keyword>
<dbReference type="PANTHER" id="PTHR45011:SF1">
    <property type="entry name" value="DAP3-BINDING CELL DEATH ENHANCER 1"/>
    <property type="match status" value="1"/>
</dbReference>
<evidence type="ECO:0000313" key="3">
    <source>
        <dbReference type="Proteomes" id="UP001164746"/>
    </source>
</evidence>
<feature type="region of interest" description="Disordered" evidence="1">
    <location>
        <begin position="146"/>
        <end position="176"/>
    </location>
</feature>
<organism evidence="2 3">
    <name type="scientific">Mya arenaria</name>
    <name type="common">Soft-shell clam</name>
    <dbReference type="NCBI Taxonomy" id="6604"/>
    <lineage>
        <taxon>Eukaryota</taxon>
        <taxon>Metazoa</taxon>
        <taxon>Spiralia</taxon>
        <taxon>Lophotrochozoa</taxon>
        <taxon>Mollusca</taxon>
        <taxon>Bivalvia</taxon>
        <taxon>Autobranchia</taxon>
        <taxon>Heteroconchia</taxon>
        <taxon>Euheterodonta</taxon>
        <taxon>Imparidentia</taxon>
        <taxon>Neoheterodontei</taxon>
        <taxon>Myida</taxon>
        <taxon>Myoidea</taxon>
        <taxon>Myidae</taxon>
        <taxon>Mya</taxon>
    </lineage>
</organism>
<dbReference type="InterPro" id="IPR011990">
    <property type="entry name" value="TPR-like_helical_dom_sf"/>
</dbReference>
<proteinExistence type="predicted"/>
<protein>
    <submittedName>
        <fullName evidence="2">Uncharacterized protein</fullName>
    </submittedName>
</protein>
<dbReference type="PANTHER" id="PTHR45011">
    <property type="entry name" value="DAP3-BINDING CELL DEATH ENHANCER 1"/>
    <property type="match status" value="1"/>
</dbReference>
<accession>A0ABY7DN10</accession>
<name>A0ABY7DN10_MYAAR</name>
<gene>
    <name evidence="2" type="ORF">MAR_023464</name>
</gene>
<evidence type="ECO:0000313" key="2">
    <source>
        <dbReference type="EMBL" id="WAQ99091.1"/>
    </source>
</evidence>
<evidence type="ECO:0000256" key="1">
    <source>
        <dbReference type="SAM" id="MobiDB-lite"/>
    </source>
</evidence>
<reference evidence="2" key="1">
    <citation type="submission" date="2022-11" db="EMBL/GenBank/DDBJ databases">
        <title>Centuries of genome instability and evolution in soft-shell clam transmissible cancer (bioRxiv).</title>
        <authorList>
            <person name="Hart S.F.M."/>
            <person name="Yonemitsu M.A."/>
            <person name="Giersch R.M."/>
            <person name="Beal B.F."/>
            <person name="Arriagada G."/>
            <person name="Davis B.W."/>
            <person name="Ostrander E.A."/>
            <person name="Goff S.P."/>
            <person name="Metzger M.J."/>
        </authorList>
    </citation>
    <scope>NUCLEOTIDE SEQUENCE</scope>
    <source>
        <strain evidence="2">MELC-2E11</strain>
        <tissue evidence="2">Siphon/mantle</tissue>
    </source>
</reference>
<dbReference type="InterPro" id="IPR052748">
    <property type="entry name" value="ISR_Activator"/>
</dbReference>
<dbReference type="EMBL" id="CP111014">
    <property type="protein sequence ID" value="WAQ99091.1"/>
    <property type="molecule type" value="Genomic_DNA"/>
</dbReference>
<dbReference type="Gene3D" id="1.25.40.10">
    <property type="entry name" value="Tetratricopeptide repeat domain"/>
    <property type="match status" value="1"/>
</dbReference>
<dbReference type="SUPFAM" id="SSF81901">
    <property type="entry name" value="HCP-like"/>
    <property type="match status" value="1"/>
</dbReference>
<dbReference type="Proteomes" id="UP001164746">
    <property type="component" value="Chromosome 3"/>
</dbReference>
<sequence length="299" mass="33274">MIWHLINITLQYTENTCTDDSVCCRCGDGYIACRGPYGSSALVLEPRQASMWKIGASRTAKKIAGDIGEHKKDHDEKSQQTVPPEFWRLVHGPYSTCDAIGLGGVLAAGFHFHNCHFQYIKEKYRNPDLCTKCCIRPRFPIVHALPGLGPQSVRETPPQKPRQKHGDQKKPVGLRPRHNIQSYTPIVKSLWINEDDEIANEKAESKPTEAEKPIPKVDAAQKVETLESVFADFSDVCNKYTAIGKSIMGLQAAEDGNNKLAADLWQEACELGNTKAKFNLAVCYEHGKGVQKDQKEVGL</sequence>